<dbReference type="Gene3D" id="2.20.25.90">
    <property type="entry name" value="ADC-like domains"/>
    <property type="match status" value="1"/>
</dbReference>
<dbReference type="Pfam" id="PF00384">
    <property type="entry name" value="Molybdopterin"/>
    <property type="match status" value="1"/>
</dbReference>
<name>A0A7C9NUR2_9BACT</name>
<keyword evidence="4" id="KW-0560">Oxidoreductase</keyword>
<dbReference type="InterPro" id="IPR006311">
    <property type="entry name" value="TAT_signal"/>
</dbReference>
<feature type="region of interest" description="Disordered" evidence="7">
    <location>
        <begin position="22"/>
        <end position="48"/>
    </location>
</feature>
<comment type="caution">
    <text evidence="10">The sequence shown here is derived from an EMBL/GenBank/DDBJ whole genome shotgun (WGS) entry which is preliminary data.</text>
</comment>
<comment type="similarity">
    <text evidence="1">Belongs to the prokaryotic molybdopterin-containing oxidoreductase family.</text>
</comment>
<keyword evidence="6" id="KW-0411">Iron-sulfur</keyword>
<keyword evidence="2" id="KW-0479">Metal-binding</keyword>
<dbReference type="InterPro" id="IPR019546">
    <property type="entry name" value="TAT_signal_bac_arc"/>
</dbReference>
<protein>
    <submittedName>
        <fullName evidence="10">Twin-arginine translocation signal domain-containing protein</fullName>
    </submittedName>
</protein>
<dbReference type="PANTHER" id="PTHR43742">
    <property type="entry name" value="TRIMETHYLAMINE-N-OXIDE REDUCTASE"/>
    <property type="match status" value="1"/>
</dbReference>
<proteinExistence type="inferred from homology"/>
<feature type="domain" description="Molybdopterin oxidoreductase" evidence="8">
    <location>
        <begin position="151"/>
        <end position="623"/>
    </location>
</feature>
<dbReference type="Pfam" id="PF01568">
    <property type="entry name" value="Molydop_binding"/>
    <property type="match status" value="1"/>
</dbReference>
<gene>
    <name evidence="10" type="ORF">D1639_00535</name>
</gene>
<reference evidence="10" key="1">
    <citation type="submission" date="2018-08" db="EMBL/GenBank/DDBJ databases">
        <title>Murine metabolic-syndrome-specific gut microbial biobank.</title>
        <authorList>
            <person name="Liu C."/>
        </authorList>
    </citation>
    <scope>NUCLEOTIDE SEQUENCE [LARGE SCALE GENOMIC DNA]</scope>
    <source>
        <strain evidence="10">Z82</strain>
    </source>
</reference>
<dbReference type="InterPro" id="IPR050612">
    <property type="entry name" value="Prok_Mopterin_Oxidored"/>
</dbReference>
<dbReference type="InterPro" id="IPR009010">
    <property type="entry name" value="Asp_de-COase-like_dom_sf"/>
</dbReference>
<dbReference type="NCBIfam" id="TIGR01409">
    <property type="entry name" value="TAT_signal_seq"/>
    <property type="match status" value="1"/>
</dbReference>
<dbReference type="SUPFAM" id="SSF50692">
    <property type="entry name" value="ADC-like"/>
    <property type="match status" value="1"/>
</dbReference>
<evidence type="ECO:0000259" key="9">
    <source>
        <dbReference type="Pfam" id="PF01568"/>
    </source>
</evidence>
<evidence type="ECO:0000256" key="3">
    <source>
        <dbReference type="ARBA" id="ARBA00022729"/>
    </source>
</evidence>
<evidence type="ECO:0000313" key="10">
    <source>
        <dbReference type="EMBL" id="NBI33546.1"/>
    </source>
</evidence>
<accession>A0A7C9NUR2</accession>
<keyword evidence="5" id="KW-0408">Iron</keyword>
<feature type="domain" description="Molybdopterin dinucleotide-binding" evidence="9">
    <location>
        <begin position="724"/>
        <end position="803"/>
    </location>
</feature>
<dbReference type="Gene3D" id="3.40.228.10">
    <property type="entry name" value="Dimethylsulfoxide Reductase, domain 2"/>
    <property type="match status" value="2"/>
</dbReference>
<evidence type="ECO:0000256" key="6">
    <source>
        <dbReference type="ARBA" id="ARBA00023014"/>
    </source>
</evidence>
<dbReference type="Gene3D" id="3.30.2070.10">
    <property type="entry name" value="Formate dehydrogenase/DMSO reductase"/>
    <property type="match status" value="1"/>
</dbReference>
<dbReference type="InterPro" id="IPR006657">
    <property type="entry name" value="MoPterin_dinucl-bd_dom"/>
</dbReference>
<dbReference type="InterPro" id="IPR006656">
    <property type="entry name" value="Mopterin_OxRdtase"/>
</dbReference>
<dbReference type="SUPFAM" id="SSF53706">
    <property type="entry name" value="Formate dehydrogenase/DMSO reductase, domains 1-3"/>
    <property type="match status" value="1"/>
</dbReference>
<evidence type="ECO:0000256" key="5">
    <source>
        <dbReference type="ARBA" id="ARBA00023004"/>
    </source>
</evidence>
<dbReference type="GO" id="GO:0016491">
    <property type="term" value="F:oxidoreductase activity"/>
    <property type="evidence" value="ECO:0007669"/>
    <property type="project" value="UniProtKB-KW"/>
</dbReference>
<dbReference type="Gene3D" id="2.40.40.20">
    <property type="match status" value="1"/>
</dbReference>
<evidence type="ECO:0000256" key="4">
    <source>
        <dbReference type="ARBA" id="ARBA00023002"/>
    </source>
</evidence>
<dbReference type="PANTHER" id="PTHR43742:SF6">
    <property type="entry name" value="OXIDOREDUCTASE YYAE-RELATED"/>
    <property type="match status" value="1"/>
</dbReference>
<dbReference type="Gene3D" id="3.40.50.740">
    <property type="match status" value="2"/>
</dbReference>
<keyword evidence="3" id="KW-0732">Signal</keyword>
<sequence length="844" mass="93181">MTGEAWQEGDCLKSEGVVGSVATSARRRAKPTRRTSSGGDMGEKNVSQGTLSRRGFLKATGAAAGALGLAGAAGMTTAQDWLAPAQAHAEGEEKVAYLCHQFHCLGNCCLKCTVRDGRLALIEPNDAVRKEDQRICLRGINEIQHVYAADRIQTPLKRVGERGEGKFEAISWDEAIETIANAIKESQEKYGDNSFFFRKSTEASSAHGFDFLSKLLHAETGGNWGLDRGQANGWNPGAGVGSWSPGNNSLAEWPLASTVIFLGDNILESGIVWSRGLFDAKEAGAKIITVDTRFSPTASKSDQWISVKPGTDAALIIGMIRAIMDEGWCDEEFIKAHTGYPYLIDEATGEIYGEMRDVTNEKTGEVTQKKAPYVWDAVSSSARLYDEEGIDPAIEGSWKLDGRTLTTEFSVLKKAYEPYTLDWASQITSVPSETIKGLADDYANRGPAFICFGLGGPDKYANADVLGHALVLVTALTGNIGKKGCGTGWYGAGGAFHSTTALRAWELPDEFKAAKSECEMYNMPYKDNNIHVALTFGDAFTLEAADANSMLDWVKSLDFYAICDIYHSSAVDYADIVLPACTKFECDEEITDLRNCKGYLALGQKCIDPLFESKTDLEVERLIAAQWGYDQYLPKSHEEYARHRLSEAKGNIEGFTIEAFKANQGVLRFLDSDEPMRSSCQFTTETGRLEPYYEKQIKFGQAFPVYETPNEAFEENPLHEQYPLVFVQGKSRFRIHAYYSASSWFQEYFGPVVNISPGDAQTRGIETGDEVRISNDRGTFVCTALVNNAIQPGTLFMAETTYNHYYPEGFLQNVTNSYRQERCYEMTHGPQIPYNDTLVEIEKA</sequence>
<evidence type="ECO:0000256" key="1">
    <source>
        <dbReference type="ARBA" id="ARBA00010312"/>
    </source>
</evidence>
<organism evidence="10">
    <name type="scientific">Muribaculaceae bacterium Z82</name>
    <dbReference type="NCBI Taxonomy" id="2304548"/>
    <lineage>
        <taxon>Bacteria</taxon>
        <taxon>Pseudomonadati</taxon>
        <taxon>Bacteroidota</taxon>
        <taxon>Bacteroidia</taxon>
        <taxon>Bacteroidales</taxon>
        <taxon>Muribaculaceae</taxon>
    </lineage>
</organism>
<evidence type="ECO:0000259" key="8">
    <source>
        <dbReference type="Pfam" id="PF00384"/>
    </source>
</evidence>
<dbReference type="GO" id="GO:0051536">
    <property type="term" value="F:iron-sulfur cluster binding"/>
    <property type="evidence" value="ECO:0007669"/>
    <property type="project" value="UniProtKB-KW"/>
</dbReference>
<dbReference type="AlphaFoldDB" id="A0A7C9NUR2"/>
<dbReference type="GO" id="GO:0043546">
    <property type="term" value="F:molybdopterin cofactor binding"/>
    <property type="evidence" value="ECO:0007669"/>
    <property type="project" value="InterPro"/>
</dbReference>
<evidence type="ECO:0000256" key="2">
    <source>
        <dbReference type="ARBA" id="ARBA00022723"/>
    </source>
</evidence>
<dbReference type="PROSITE" id="PS51318">
    <property type="entry name" value="TAT"/>
    <property type="match status" value="1"/>
</dbReference>
<evidence type="ECO:0000256" key="7">
    <source>
        <dbReference type="SAM" id="MobiDB-lite"/>
    </source>
</evidence>
<dbReference type="EMBL" id="QWKH01000002">
    <property type="protein sequence ID" value="NBI33546.1"/>
    <property type="molecule type" value="Genomic_DNA"/>
</dbReference>
<dbReference type="GO" id="GO:0046872">
    <property type="term" value="F:metal ion binding"/>
    <property type="evidence" value="ECO:0007669"/>
    <property type="project" value="UniProtKB-KW"/>
</dbReference>